<accession>A0A1I7CEY0</accession>
<gene>
    <name evidence="3" type="ORF">SAMN04489724_3125</name>
</gene>
<dbReference type="Gene3D" id="3.40.250.10">
    <property type="entry name" value="Rhodanese-like domain"/>
    <property type="match status" value="1"/>
</dbReference>
<feature type="domain" description="Rhodanese" evidence="2">
    <location>
        <begin position="42"/>
        <end position="132"/>
    </location>
</feature>
<dbReference type="PANTHER" id="PTHR43031:SF1">
    <property type="entry name" value="PYRIDINE NUCLEOTIDE-DISULPHIDE OXIDOREDUCTASE"/>
    <property type="match status" value="1"/>
</dbReference>
<dbReference type="RefSeq" id="WP_091695079.1">
    <property type="nucleotide sequence ID" value="NZ_FPBF01000004.1"/>
</dbReference>
<dbReference type="SUPFAM" id="SSF52821">
    <property type="entry name" value="Rhodanese/Cell cycle control phosphatase"/>
    <property type="match status" value="1"/>
</dbReference>
<dbReference type="Pfam" id="PF00581">
    <property type="entry name" value="Rhodanese"/>
    <property type="match status" value="1"/>
</dbReference>
<name>A0A1I7CEY0_9BACT</name>
<dbReference type="SMART" id="SM00450">
    <property type="entry name" value="RHOD"/>
    <property type="match status" value="1"/>
</dbReference>
<dbReference type="PROSITE" id="PS50206">
    <property type="entry name" value="RHODANESE_3"/>
    <property type="match status" value="1"/>
</dbReference>
<organism evidence="3 4">
    <name type="scientific">Algoriphagus locisalis</name>
    <dbReference type="NCBI Taxonomy" id="305507"/>
    <lineage>
        <taxon>Bacteria</taxon>
        <taxon>Pseudomonadati</taxon>
        <taxon>Bacteroidota</taxon>
        <taxon>Cytophagia</taxon>
        <taxon>Cytophagales</taxon>
        <taxon>Cyclobacteriaceae</taxon>
        <taxon>Algoriphagus</taxon>
    </lineage>
</organism>
<evidence type="ECO:0000313" key="3">
    <source>
        <dbReference type="EMBL" id="SFT97969.1"/>
    </source>
</evidence>
<dbReference type="InterPro" id="IPR050229">
    <property type="entry name" value="GlpE_sulfurtransferase"/>
</dbReference>
<dbReference type="AlphaFoldDB" id="A0A1I7CEY0"/>
<protein>
    <submittedName>
        <fullName evidence="3">Rhodanese-related sulfurtransferase</fullName>
    </submittedName>
</protein>
<sequence>MKLQKILVLVIAFALVNVSFAQAQSSKVKALNPSEFEGLMKNKGAVRVLDVRTADEMSEGYLPGAINIDFKNENFKSEIAKLDKRRTYLIYCKVGGRSGEAAKMMREAGFTHLYSLDGGIDAWQEAGKPIEK</sequence>
<evidence type="ECO:0000256" key="1">
    <source>
        <dbReference type="SAM" id="SignalP"/>
    </source>
</evidence>
<keyword evidence="4" id="KW-1185">Reference proteome</keyword>
<reference evidence="4" key="1">
    <citation type="submission" date="2016-10" db="EMBL/GenBank/DDBJ databases">
        <authorList>
            <person name="Varghese N."/>
            <person name="Submissions S."/>
        </authorList>
    </citation>
    <scope>NUCLEOTIDE SEQUENCE [LARGE SCALE GENOMIC DNA]</scope>
    <source>
        <strain evidence="4">DSM 23445</strain>
    </source>
</reference>
<feature type="chain" id="PRO_5011665432" evidence="1">
    <location>
        <begin position="24"/>
        <end position="132"/>
    </location>
</feature>
<dbReference type="InterPro" id="IPR036873">
    <property type="entry name" value="Rhodanese-like_dom_sf"/>
</dbReference>
<feature type="signal peptide" evidence="1">
    <location>
        <begin position="1"/>
        <end position="23"/>
    </location>
</feature>
<dbReference type="EMBL" id="FPBF01000004">
    <property type="protein sequence ID" value="SFT97969.1"/>
    <property type="molecule type" value="Genomic_DNA"/>
</dbReference>
<dbReference type="PANTHER" id="PTHR43031">
    <property type="entry name" value="FAD-DEPENDENT OXIDOREDUCTASE"/>
    <property type="match status" value="1"/>
</dbReference>
<dbReference type="GO" id="GO:0016740">
    <property type="term" value="F:transferase activity"/>
    <property type="evidence" value="ECO:0007669"/>
    <property type="project" value="UniProtKB-KW"/>
</dbReference>
<dbReference type="Proteomes" id="UP000199673">
    <property type="component" value="Unassembled WGS sequence"/>
</dbReference>
<dbReference type="InterPro" id="IPR001763">
    <property type="entry name" value="Rhodanese-like_dom"/>
</dbReference>
<dbReference type="STRING" id="305507.SAMN04489724_3125"/>
<dbReference type="CDD" id="cd00158">
    <property type="entry name" value="RHOD"/>
    <property type="match status" value="1"/>
</dbReference>
<evidence type="ECO:0000313" key="4">
    <source>
        <dbReference type="Proteomes" id="UP000199673"/>
    </source>
</evidence>
<proteinExistence type="predicted"/>
<keyword evidence="3" id="KW-0808">Transferase</keyword>
<dbReference type="OrthoDB" id="9808735at2"/>
<keyword evidence="1" id="KW-0732">Signal</keyword>
<evidence type="ECO:0000259" key="2">
    <source>
        <dbReference type="PROSITE" id="PS50206"/>
    </source>
</evidence>